<organism evidence="6 7">
    <name type="scientific">Streptomyces sp. 900105755</name>
    <dbReference type="NCBI Taxonomy" id="3154389"/>
    <lineage>
        <taxon>Bacteria</taxon>
        <taxon>Bacillati</taxon>
        <taxon>Actinomycetota</taxon>
        <taxon>Actinomycetes</taxon>
        <taxon>Kitasatosporales</taxon>
        <taxon>Streptomycetaceae</taxon>
        <taxon>Streptomyces</taxon>
    </lineage>
</organism>
<evidence type="ECO:0000259" key="4">
    <source>
        <dbReference type="Pfam" id="PF00931"/>
    </source>
</evidence>
<accession>A0ABV1TU21</accession>
<feature type="domain" description="DUF7779" evidence="5">
    <location>
        <begin position="318"/>
        <end position="399"/>
    </location>
</feature>
<feature type="transmembrane region" description="Helical" evidence="2">
    <location>
        <begin position="40"/>
        <end position="57"/>
    </location>
</feature>
<dbReference type="SUPFAM" id="SSF52540">
    <property type="entry name" value="P-loop containing nucleoside triphosphate hydrolases"/>
    <property type="match status" value="1"/>
</dbReference>
<proteinExistence type="predicted"/>
<gene>
    <name evidence="6" type="primary">fxsT</name>
    <name evidence="6" type="ORF">ABT211_38350</name>
</gene>
<dbReference type="Proteomes" id="UP001490365">
    <property type="component" value="Unassembled WGS sequence"/>
</dbReference>
<name>A0ABV1TU21_9ACTN</name>
<dbReference type="Gene3D" id="1.25.40.10">
    <property type="entry name" value="Tetratricopeptide repeat domain"/>
    <property type="match status" value="2"/>
</dbReference>
<dbReference type="PRINTS" id="PR00364">
    <property type="entry name" value="DISEASERSIST"/>
</dbReference>
<evidence type="ECO:0000256" key="3">
    <source>
        <dbReference type="SAM" id="SignalP"/>
    </source>
</evidence>
<evidence type="ECO:0000259" key="5">
    <source>
        <dbReference type="Pfam" id="PF25000"/>
    </source>
</evidence>
<evidence type="ECO:0000256" key="1">
    <source>
        <dbReference type="SAM" id="MobiDB-lite"/>
    </source>
</evidence>
<dbReference type="EMBL" id="JBEOZM010000027">
    <property type="protein sequence ID" value="MER6273087.1"/>
    <property type="molecule type" value="Genomic_DNA"/>
</dbReference>
<keyword evidence="7" id="KW-1185">Reference proteome</keyword>
<dbReference type="RefSeq" id="WP_351961367.1">
    <property type="nucleotide sequence ID" value="NZ_JBEOZM010000027.1"/>
</dbReference>
<dbReference type="Pfam" id="PF00931">
    <property type="entry name" value="NB-ARC"/>
    <property type="match status" value="1"/>
</dbReference>
<dbReference type="InterPro" id="IPR019734">
    <property type="entry name" value="TPR_rpt"/>
</dbReference>
<reference evidence="6 7" key="1">
    <citation type="submission" date="2024-06" db="EMBL/GenBank/DDBJ databases">
        <title>The Natural Products Discovery Center: Release of the First 8490 Sequenced Strains for Exploring Actinobacteria Biosynthetic Diversity.</title>
        <authorList>
            <person name="Kalkreuter E."/>
            <person name="Kautsar S.A."/>
            <person name="Yang D."/>
            <person name="Bader C.D."/>
            <person name="Teijaro C.N."/>
            <person name="Fluegel L."/>
            <person name="Davis C.M."/>
            <person name="Simpson J.R."/>
            <person name="Lauterbach L."/>
            <person name="Steele A.D."/>
            <person name="Gui C."/>
            <person name="Meng S."/>
            <person name="Li G."/>
            <person name="Viehrig K."/>
            <person name="Ye F."/>
            <person name="Su P."/>
            <person name="Kiefer A.F."/>
            <person name="Nichols A."/>
            <person name="Cepeda A.J."/>
            <person name="Yan W."/>
            <person name="Fan B."/>
            <person name="Jiang Y."/>
            <person name="Adhikari A."/>
            <person name="Zheng C.-J."/>
            <person name="Schuster L."/>
            <person name="Cowan T.M."/>
            <person name="Smanski M.J."/>
            <person name="Chevrette M.G."/>
            <person name="De Carvalho L.P.S."/>
            <person name="Shen B."/>
        </authorList>
    </citation>
    <scope>NUCLEOTIDE SEQUENCE [LARGE SCALE GENOMIC DNA]</scope>
    <source>
        <strain evidence="6 7">NPDC001694</strain>
    </source>
</reference>
<comment type="caution">
    <text evidence="6">The sequence shown here is derived from an EMBL/GenBank/DDBJ whole genome shotgun (WGS) entry which is preliminary data.</text>
</comment>
<dbReference type="PANTHER" id="PTHR35205">
    <property type="entry name" value="NB-ARC AND TPR DOMAIN PROTEIN"/>
    <property type="match status" value="1"/>
</dbReference>
<feature type="signal peptide" evidence="3">
    <location>
        <begin position="1"/>
        <end position="24"/>
    </location>
</feature>
<dbReference type="Pfam" id="PF13424">
    <property type="entry name" value="TPR_12"/>
    <property type="match status" value="2"/>
</dbReference>
<keyword evidence="3" id="KW-0732">Signal</keyword>
<dbReference type="InterPro" id="IPR027417">
    <property type="entry name" value="P-loop_NTPase"/>
</dbReference>
<evidence type="ECO:0000313" key="6">
    <source>
        <dbReference type="EMBL" id="MER6273087.1"/>
    </source>
</evidence>
<keyword evidence="2" id="KW-1133">Transmembrane helix</keyword>
<evidence type="ECO:0000313" key="7">
    <source>
        <dbReference type="Proteomes" id="UP001490365"/>
    </source>
</evidence>
<evidence type="ECO:0000256" key="2">
    <source>
        <dbReference type="SAM" id="Phobius"/>
    </source>
</evidence>
<feature type="chain" id="PRO_5045099642" evidence="3">
    <location>
        <begin position="25"/>
        <end position="676"/>
    </location>
</feature>
<keyword evidence="2" id="KW-0472">Membrane</keyword>
<protein>
    <submittedName>
        <fullName evidence="6">FxSxx-COOH system tetratricopeptide repeat protein</fullName>
    </submittedName>
</protein>
<dbReference type="NCBIfam" id="NF040586">
    <property type="entry name" value="FxSxx_TPR"/>
    <property type="match status" value="1"/>
</dbReference>
<dbReference type="Pfam" id="PF25000">
    <property type="entry name" value="DUF7779"/>
    <property type="match status" value="1"/>
</dbReference>
<sequence>MWRRLASAVAALLVLFVGSLAFNAASGQSHWPGPLDFVRVHPWVVLLLLIPLALVGLGQPPRPGRRQDPLPPTAYRLPPRNPNFTGRDATLREVRQRLTSADDVAMLVVHGMGGVGKTQLAVEYAYRYLPKYRFVAFLDAEAPDLVAPQFVSLAGELGLAEVNSEQAIPRVYGNLVDRRPWLIVFDNAEKPGTLTHALPSGGLAGNGHVIVTTRVSGWSGSAGVVDLEVFTRQESMKLLVRRVPGMTEALADRIAEQLGDLPLALEQAAGYMGYNRTTPERYRELLASHLEDMIGQGEPSDRPAVVVATLWRLSVDRLQTEQPQAVRLLELCALLAPEPVPLDLFTGSPETLDETPADALAWDTTVGALAGLGLARRGEASLVVHRLVQAAVRAAMPAEAHTDARVRLCRALLAAVPDDLHSDPDARPRWQQLLPHVIAVTRDDPPAECAAETAVLLRLASEFLVQIGDFSMALALCERALALDESIGNRDPEVGFDLITLAQIHRDLGAPETSRRLAERALTVHEACLPADSPAIATDLATLARTLCILGEQEAARPLAERALRIDEAAYGPDDPYVSFDLIALANVHVDLGDHASAAPLISRALRIREAKYAPDHLYIGYVLLFQARVLHALNDSTAADLARRGAQILHTRLGRNHPKTEDAFALVGSLQGGAR</sequence>
<dbReference type="Gene3D" id="3.40.50.300">
    <property type="entry name" value="P-loop containing nucleotide triphosphate hydrolases"/>
    <property type="match status" value="1"/>
</dbReference>
<dbReference type="InterPro" id="IPR011990">
    <property type="entry name" value="TPR-like_helical_dom_sf"/>
</dbReference>
<feature type="region of interest" description="Disordered" evidence="1">
    <location>
        <begin position="61"/>
        <end position="82"/>
    </location>
</feature>
<dbReference type="SMART" id="SM00028">
    <property type="entry name" value="TPR"/>
    <property type="match status" value="4"/>
</dbReference>
<dbReference type="PANTHER" id="PTHR35205:SF1">
    <property type="entry name" value="ZU5 DOMAIN-CONTAINING PROTEIN"/>
    <property type="match status" value="1"/>
</dbReference>
<keyword evidence="2" id="KW-0812">Transmembrane</keyword>
<feature type="domain" description="NB-ARC" evidence="4">
    <location>
        <begin position="88"/>
        <end position="239"/>
    </location>
</feature>
<dbReference type="InterPro" id="IPR056681">
    <property type="entry name" value="DUF7779"/>
</dbReference>
<dbReference type="SUPFAM" id="SSF48452">
    <property type="entry name" value="TPR-like"/>
    <property type="match status" value="2"/>
</dbReference>
<dbReference type="InterPro" id="IPR002182">
    <property type="entry name" value="NB-ARC"/>
</dbReference>